<evidence type="ECO:0000313" key="2">
    <source>
        <dbReference type="EMBL" id="KIK50147.1"/>
    </source>
</evidence>
<feature type="signal peptide" evidence="1">
    <location>
        <begin position="1"/>
        <end position="18"/>
    </location>
</feature>
<evidence type="ECO:0000313" key="3">
    <source>
        <dbReference type="Proteomes" id="UP000053593"/>
    </source>
</evidence>
<reference evidence="2 3" key="1">
    <citation type="submission" date="2014-04" db="EMBL/GenBank/DDBJ databases">
        <title>Evolutionary Origins and Diversification of the Mycorrhizal Mutualists.</title>
        <authorList>
            <consortium name="DOE Joint Genome Institute"/>
            <consortium name="Mycorrhizal Genomics Consortium"/>
            <person name="Kohler A."/>
            <person name="Kuo A."/>
            <person name="Nagy L.G."/>
            <person name="Floudas D."/>
            <person name="Copeland A."/>
            <person name="Barry K.W."/>
            <person name="Cichocki N."/>
            <person name="Veneault-Fourrey C."/>
            <person name="LaButti K."/>
            <person name="Lindquist E.A."/>
            <person name="Lipzen A."/>
            <person name="Lundell T."/>
            <person name="Morin E."/>
            <person name="Murat C."/>
            <person name="Riley R."/>
            <person name="Ohm R."/>
            <person name="Sun H."/>
            <person name="Tunlid A."/>
            <person name="Henrissat B."/>
            <person name="Grigoriev I.V."/>
            <person name="Hibbett D.S."/>
            <person name="Martin F."/>
        </authorList>
    </citation>
    <scope>NUCLEOTIDE SEQUENCE [LARGE SCALE GENOMIC DNA]</scope>
    <source>
        <strain evidence="2 3">FD-317 M1</strain>
    </source>
</reference>
<dbReference type="AlphaFoldDB" id="A0A0D0BXD0"/>
<accession>A0A0D0BXD0</accession>
<sequence length="108" mass="11994">MSIFTIIALTSIIPISFLHSNSDSLPSPPFLLLSSSSPFHPVFALSYSASPHPYPTPLHLHPAPPHFYPYSYPASSHFDFVPLHSHPAPFHPPHPYLHPALPHLGHLR</sequence>
<dbReference type="Proteomes" id="UP000053593">
    <property type="component" value="Unassembled WGS sequence"/>
</dbReference>
<dbReference type="HOGENOM" id="CLU_2197270_0_0_1"/>
<proteinExistence type="predicted"/>
<gene>
    <name evidence="2" type="ORF">GYMLUDRAFT_253230</name>
</gene>
<dbReference type="EMBL" id="KN834926">
    <property type="protein sequence ID" value="KIK50147.1"/>
    <property type="molecule type" value="Genomic_DNA"/>
</dbReference>
<evidence type="ECO:0000256" key="1">
    <source>
        <dbReference type="SAM" id="SignalP"/>
    </source>
</evidence>
<protein>
    <submittedName>
        <fullName evidence="2">Uncharacterized protein</fullName>
    </submittedName>
</protein>
<feature type="chain" id="PRO_5002208026" evidence="1">
    <location>
        <begin position="19"/>
        <end position="108"/>
    </location>
</feature>
<name>A0A0D0BXD0_9AGAR</name>
<keyword evidence="1" id="KW-0732">Signal</keyword>
<organism evidence="2 3">
    <name type="scientific">Collybiopsis luxurians FD-317 M1</name>
    <dbReference type="NCBI Taxonomy" id="944289"/>
    <lineage>
        <taxon>Eukaryota</taxon>
        <taxon>Fungi</taxon>
        <taxon>Dikarya</taxon>
        <taxon>Basidiomycota</taxon>
        <taxon>Agaricomycotina</taxon>
        <taxon>Agaricomycetes</taxon>
        <taxon>Agaricomycetidae</taxon>
        <taxon>Agaricales</taxon>
        <taxon>Marasmiineae</taxon>
        <taxon>Omphalotaceae</taxon>
        <taxon>Collybiopsis</taxon>
        <taxon>Collybiopsis luxurians</taxon>
    </lineage>
</organism>
<keyword evidence="3" id="KW-1185">Reference proteome</keyword>